<reference evidence="4" key="3">
    <citation type="submission" date="2017-01" db="EMBL/GenBank/DDBJ databases">
        <authorList>
            <person name="Varghese N."/>
            <person name="Submissions S."/>
        </authorList>
    </citation>
    <scope>NUCLEOTIDE SEQUENCE [LARGE SCALE GENOMIC DNA]</scope>
    <source>
        <strain evidence="4">DSM 21068</strain>
    </source>
</reference>
<dbReference type="AlphaFoldDB" id="A0A1N7MXU2"/>
<organism evidence="3 4">
    <name type="scientific">Chryseobacterium piscicola</name>
    <dbReference type="NCBI Taxonomy" id="551459"/>
    <lineage>
        <taxon>Bacteria</taxon>
        <taxon>Pseudomonadati</taxon>
        <taxon>Bacteroidota</taxon>
        <taxon>Flavobacteriia</taxon>
        <taxon>Flavobacteriales</taxon>
        <taxon>Weeksellaceae</taxon>
        <taxon>Chryseobacterium group</taxon>
        <taxon>Chryseobacterium</taxon>
    </lineage>
</organism>
<dbReference type="RefSeq" id="WP_076451914.1">
    <property type="nucleotide sequence ID" value="NZ_FTOJ01000006.1"/>
</dbReference>
<evidence type="ECO:0000313" key="3">
    <source>
        <dbReference type="EMBL" id="SIS90902.1"/>
    </source>
</evidence>
<dbReference type="Proteomes" id="UP000238314">
    <property type="component" value="Unassembled WGS sequence"/>
</dbReference>
<gene>
    <name evidence="2" type="ORF">B0A70_08975</name>
    <name evidence="3" type="ORF">SAMN05421796_10614</name>
</gene>
<proteinExistence type="predicted"/>
<evidence type="ECO:0000313" key="4">
    <source>
        <dbReference type="Proteomes" id="UP000186246"/>
    </source>
</evidence>
<evidence type="ECO:0000256" key="1">
    <source>
        <dbReference type="SAM" id="SignalP"/>
    </source>
</evidence>
<evidence type="ECO:0000313" key="2">
    <source>
        <dbReference type="EMBL" id="PQA93907.1"/>
    </source>
</evidence>
<dbReference type="STRING" id="551459.SAMN05421796_10614"/>
<feature type="signal peptide" evidence="1">
    <location>
        <begin position="1"/>
        <end position="19"/>
    </location>
</feature>
<dbReference type="EMBL" id="FTOJ01000006">
    <property type="protein sequence ID" value="SIS90902.1"/>
    <property type="molecule type" value="Genomic_DNA"/>
</dbReference>
<dbReference type="EMBL" id="MUGO01000012">
    <property type="protein sequence ID" value="PQA93907.1"/>
    <property type="molecule type" value="Genomic_DNA"/>
</dbReference>
<reference evidence="3" key="2">
    <citation type="submission" date="2017-01" db="EMBL/GenBank/DDBJ databases">
        <authorList>
            <person name="Mah S.A."/>
            <person name="Swanson W.J."/>
            <person name="Moy G.W."/>
            <person name="Vacquier V.D."/>
        </authorList>
    </citation>
    <scope>NUCLEOTIDE SEQUENCE [LARGE SCALE GENOMIC DNA]</scope>
    <source>
        <strain evidence="3">DSM 21068</strain>
    </source>
</reference>
<keyword evidence="1" id="KW-0732">Signal</keyword>
<reference evidence="2 5" key="1">
    <citation type="submission" date="2016-11" db="EMBL/GenBank/DDBJ databases">
        <title>Whole genomes of Flavobacteriaceae.</title>
        <authorList>
            <person name="Stine C."/>
            <person name="Li C."/>
            <person name="Tadesse D."/>
        </authorList>
    </citation>
    <scope>NUCLEOTIDE SEQUENCE [LARGE SCALE GENOMIC DNA]</scope>
    <source>
        <strain evidence="2 5">DSM 21068</strain>
    </source>
</reference>
<accession>A0A1N7MXU2</accession>
<name>A0A1N7MXU2_9FLAO</name>
<evidence type="ECO:0000313" key="5">
    <source>
        <dbReference type="Proteomes" id="UP000238314"/>
    </source>
</evidence>
<keyword evidence="5" id="KW-1185">Reference proteome</keyword>
<sequence>MKIRFLMIFCLIFSVFAWAQKNQAISPKDKKIIEHFEKNYKKQNYKKFNGTIIVNNNNVSFDKRTITFDTAEKIIQTILKNGLIYPQLISEYQAEKYKKETTDRTQKRFMKIQKDWKSSFDIVSLKLSQLQDLQYFKNNIQVKRFKVISKNNNLPNSVIYFFELTNEKATAKTNLEDFVNGAKLTFFEQEWYE</sequence>
<protein>
    <submittedName>
        <fullName evidence="3">Uncharacterized protein</fullName>
    </submittedName>
</protein>
<feature type="chain" id="PRO_5044563865" evidence="1">
    <location>
        <begin position="20"/>
        <end position="193"/>
    </location>
</feature>
<dbReference type="OrthoDB" id="851130at2"/>
<dbReference type="Proteomes" id="UP000186246">
    <property type="component" value="Unassembled WGS sequence"/>
</dbReference>